<evidence type="ECO:0000313" key="2">
    <source>
        <dbReference type="Proteomes" id="UP000824969"/>
    </source>
</evidence>
<protein>
    <recommendedName>
        <fullName evidence="3">Holliday junction resolvase</fullName>
    </recommendedName>
</protein>
<dbReference type="Pfam" id="PF01870">
    <property type="entry name" value="Hjc"/>
    <property type="match status" value="1"/>
</dbReference>
<evidence type="ECO:0000313" key="1">
    <source>
        <dbReference type="EMBL" id="BBL68751.1"/>
    </source>
</evidence>
<keyword evidence="2" id="KW-1185">Reference proteome</keyword>
<name>A0ABM7H7C9_9EURY</name>
<sequence>MFLRPGFKIYLMANFEREITHCINRFFTHRQIHGFAYRLKQSKFNTQYVDVLVDSLDPRYYLAIECKSISGKKIYFSQHFHFDKNNVHQIDAISEFIRKTGRRGFLAVEFRFGAGRAKEAYLMPWDTVLGYYGNVPGISLDDFRLCCALDRSGEEYDLPGLDTNQYPLSPPTDGEV</sequence>
<proteinExistence type="predicted"/>
<dbReference type="InterPro" id="IPR002732">
    <property type="entry name" value="Hjc"/>
</dbReference>
<dbReference type="EMBL" id="AP019781">
    <property type="protein sequence ID" value="BBL68751.1"/>
    <property type="molecule type" value="Genomic_DNA"/>
</dbReference>
<reference evidence="1 2" key="1">
    <citation type="submission" date="2019-06" db="EMBL/GenBank/DDBJ databases">
        <title>Complete genome sequence of Methanoculleus chikugoensis strain MG62.</title>
        <authorList>
            <person name="Asakawa S."/>
            <person name="Dianou D."/>
        </authorList>
    </citation>
    <scope>NUCLEOTIDE SEQUENCE [LARGE SCALE GENOMIC DNA]</scope>
    <source>
        <strain evidence="1 2">MG62</strain>
    </source>
</reference>
<accession>A0ABM7H7C9</accession>
<organism evidence="1 2">
    <name type="scientific">Methanoculleus chikugoensis</name>
    <dbReference type="NCBI Taxonomy" id="118126"/>
    <lineage>
        <taxon>Archaea</taxon>
        <taxon>Methanobacteriati</taxon>
        <taxon>Methanobacteriota</taxon>
        <taxon>Stenosarchaea group</taxon>
        <taxon>Methanomicrobia</taxon>
        <taxon>Methanomicrobiales</taxon>
        <taxon>Methanomicrobiaceae</taxon>
        <taxon>Methanoculleus</taxon>
    </lineage>
</organism>
<dbReference type="Proteomes" id="UP000824969">
    <property type="component" value="Chromosome"/>
</dbReference>
<evidence type="ECO:0008006" key="3">
    <source>
        <dbReference type="Google" id="ProtNLM"/>
    </source>
</evidence>
<gene>
    <name evidence="1" type="ORF">MchiMG62_19320</name>
</gene>